<gene>
    <name evidence="4" type="ORF">DKW60_13190</name>
</gene>
<organism evidence="4 5">
    <name type="scientific">Leucothrix pacifica</name>
    <dbReference type="NCBI Taxonomy" id="1247513"/>
    <lineage>
        <taxon>Bacteria</taxon>
        <taxon>Pseudomonadati</taxon>
        <taxon>Pseudomonadota</taxon>
        <taxon>Gammaproteobacteria</taxon>
        <taxon>Thiotrichales</taxon>
        <taxon>Thiotrichaceae</taxon>
        <taxon>Leucothrix</taxon>
    </lineage>
</organism>
<dbReference type="InterPro" id="IPR001509">
    <property type="entry name" value="Epimerase_deHydtase"/>
</dbReference>
<accession>A0A317CC31</accession>
<name>A0A317CC31_9GAMM</name>
<dbReference type="EMBL" id="QGKM01000038">
    <property type="protein sequence ID" value="PWQ96106.1"/>
    <property type="molecule type" value="Genomic_DNA"/>
</dbReference>
<dbReference type="CDD" id="cd05242">
    <property type="entry name" value="SDR_a8"/>
    <property type="match status" value="1"/>
</dbReference>
<reference evidence="4 5" key="1">
    <citation type="submission" date="2018-05" db="EMBL/GenBank/DDBJ databases">
        <title>Leucothrix arctica sp. nov., isolated from Arctic seawater.</title>
        <authorList>
            <person name="Choi A."/>
            <person name="Baek K."/>
        </authorList>
    </citation>
    <scope>NUCLEOTIDE SEQUENCE [LARGE SCALE GENOMIC DNA]</scope>
    <source>
        <strain evidence="4 5">JCM 18388</strain>
    </source>
</reference>
<keyword evidence="5" id="KW-1185">Reference proteome</keyword>
<comment type="similarity">
    <text evidence="1">Belongs to the NAD(P)-dependent epimerase/dehydratase family. SDR39U1 subfamily.</text>
</comment>
<sequence length="301" mass="32563">MSQNNCLLTGGSGFIGQALVPALLQRGMKITILSRSPKTTEGLFDGAVTAIADLKQLTSNDHFECVINLAGFGIADKRWSESVKQTIRDSRIETTAALIDYFKRAETKPDTFISGSAIGVYGLRDDQPLDETAGGDDSFSSQLCQEWESEAQQAEALGIRTSYLRTGVVLGKNGGALSKMLPPFKFGLGGPMGSGQQWMSWIHRDDIVGIILHVMDNKSIQGAVNGTAPTPVTNKAFSQALGKVLNRPAFLPLPSFVVKLLMGKMGEELLLSGQRVIPQKALQTQYAFRYPDLPSALKEIL</sequence>
<dbReference type="AlphaFoldDB" id="A0A317CC31"/>
<dbReference type="OrthoDB" id="9801773at2"/>
<dbReference type="SUPFAM" id="SSF51735">
    <property type="entry name" value="NAD(P)-binding Rossmann-fold domains"/>
    <property type="match status" value="1"/>
</dbReference>
<dbReference type="PANTHER" id="PTHR11092:SF0">
    <property type="entry name" value="EPIMERASE FAMILY PROTEIN SDR39U1"/>
    <property type="match status" value="1"/>
</dbReference>
<feature type="domain" description="DUF1731" evidence="3">
    <location>
        <begin position="253"/>
        <end position="300"/>
    </location>
</feature>
<dbReference type="NCBIfam" id="TIGR01777">
    <property type="entry name" value="yfcH"/>
    <property type="match status" value="1"/>
</dbReference>
<comment type="caution">
    <text evidence="4">The sequence shown here is derived from an EMBL/GenBank/DDBJ whole genome shotgun (WGS) entry which is preliminary data.</text>
</comment>
<proteinExistence type="inferred from homology"/>
<dbReference type="RefSeq" id="WP_109838127.1">
    <property type="nucleotide sequence ID" value="NZ_QGKM01000038.1"/>
</dbReference>
<dbReference type="InterPro" id="IPR036291">
    <property type="entry name" value="NAD(P)-bd_dom_sf"/>
</dbReference>
<dbReference type="PANTHER" id="PTHR11092">
    <property type="entry name" value="SUGAR NUCLEOTIDE EPIMERASE RELATED"/>
    <property type="match status" value="1"/>
</dbReference>
<evidence type="ECO:0000259" key="3">
    <source>
        <dbReference type="Pfam" id="PF08338"/>
    </source>
</evidence>
<dbReference type="Gene3D" id="3.40.50.720">
    <property type="entry name" value="NAD(P)-binding Rossmann-like Domain"/>
    <property type="match status" value="1"/>
</dbReference>
<evidence type="ECO:0000313" key="5">
    <source>
        <dbReference type="Proteomes" id="UP000245539"/>
    </source>
</evidence>
<dbReference type="Pfam" id="PF01370">
    <property type="entry name" value="Epimerase"/>
    <property type="match status" value="1"/>
</dbReference>
<dbReference type="Proteomes" id="UP000245539">
    <property type="component" value="Unassembled WGS sequence"/>
</dbReference>
<dbReference type="InterPro" id="IPR013549">
    <property type="entry name" value="DUF1731"/>
</dbReference>
<evidence type="ECO:0000256" key="1">
    <source>
        <dbReference type="ARBA" id="ARBA00009353"/>
    </source>
</evidence>
<evidence type="ECO:0000259" key="2">
    <source>
        <dbReference type="Pfam" id="PF01370"/>
    </source>
</evidence>
<evidence type="ECO:0000313" key="4">
    <source>
        <dbReference type="EMBL" id="PWQ96106.1"/>
    </source>
</evidence>
<feature type="domain" description="NAD-dependent epimerase/dehydratase" evidence="2">
    <location>
        <begin position="7"/>
        <end position="218"/>
    </location>
</feature>
<protein>
    <submittedName>
        <fullName evidence="4">TIGR01777 family protein</fullName>
    </submittedName>
</protein>
<dbReference type="Pfam" id="PF08338">
    <property type="entry name" value="DUF1731"/>
    <property type="match status" value="1"/>
</dbReference>
<dbReference type="InterPro" id="IPR010099">
    <property type="entry name" value="SDR39U1"/>
</dbReference>